<dbReference type="EMBL" id="ML992670">
    <property type="protein sequence ID" value="KAF2213403.1"/>
    <property type="molecule type" value="Genomic_DNA"/>
</dbReference>
<dbReference type="OrthoDB" id="10360267at2759"/>
<sequence>MRSATALALGLCACSVAAAAEDRECHLGEVGQFVALLENYAPAQMYCSNVVPPPEPAATITTTITQCHPSPTATWPAQRKARQEESTENANDAQYAAAAAALQQLERFPRISTAVCSCLVAESTTSYSSQQPIIETTYINTSCPSFATCNPHTLTCQPKRNCANPSRCDSSSYCLESPISGACFCHPDTEDSTMGYCMSTGPGCPAVYEDCSRNSDCANGSYSSSERVCILACCREQPFCVDLEDYRTDVPVAAAAGGGGGGAEQMGTSGAERYYFPDPARNTKFYSLDVDRETKQIGRQQGNSPGETFFTRVSPFRARYGPGTRDANRSGSIDQADVLPGIAQARESCSSICSIMTTTTTPPPPRQCRAKPPPFTLSTSAEPCSRRSDPLSSKVQYCTVL</sequence>
<evidence type="ECO:0000313" key="4">
    <source>
        <dbReference type="Proteomes" id="UP000799539"/>
    </source>
</evidence>
<keyword evidence="4" id="KW-1185">Reference proteome</keyword>
<organism evidence="3 4">
    <name type="scientific">Cercospora zeae-maydis SCOH1-5</name>
    <dbReference type="NCBI Taxonomy" id="717836"/>
    <lineage>
        <taxon>Eukaryota</taxon>
        <taxon>Fungi</taxon>
        <taxon>Dikarya</taxon>
        <taxon>Ascomycota</taxon>
        <taxon>Pezizomycotina</taxon>
        <taxon>Dothideomycetes</taxon>
        <taxon>Dothideomycetidae</taxon>
        <taxon>Mycosphaerellales</taxon>
        <taxon>Mycosphaerellaceae</taxon>
        <taxon>Cercospora</taxon>
    </lineage>
</organism>
<protein>
    <submittedName>
        <fullName evidence="3">Uncharacterized protein</fullName>
    </submittedName>
</protein>
<evidence type="ECO:0000256" key="2">
    <source>
        <dbReference type="SAM" id="SignalP"/>
    </source>
</evidence>
<proteinExistence type="predicted"/>
<reference evidence="3" key="1">
    <citation type="journal article" date="2020" name="Stud. Mycol.">
        <title>101 Dothideomycetes genomes: a test case for predicting lifestyles and emergence of pathogens.</title>
        <authorList>
            <person name="Haridas S."/>
            <person name="Albert R."/>
            <person name="Binder M."/>
            <person name="Bloem J."/>
            <person name="Labutti K."/>
            <person name="Salamov A."/>
            <person name="Andreopoulos B."/>
            <person name="Baker S."/>
            <person name="Barry K."/>
            <person name="Bills G."/>
            <person name="Bluhm B."/>
            <person name="Cannon C."/>
            <person name="Castanera R."/>
            <person name="Culley D."/>
            <person name="Daum C."/>
            <person name="Ezra D."/>
            <person name="Gonzalez J."/>
            <person name="Henrissat B."/>
            <person name="Kuo A."/>
            <person name="Liang C."/>
            <person name="Lipzen A."/>
            <person name="Lutzoni F."/>
            <person name="Magnuson J."/>
            <person name="Mondo S."/>
            <person name="Nolan M."/>
            <person name="Ohm R."/>
            <person name="Pangilinan J."/>
            <person name="Park H.-J."/>
            <person name="Ramirez L."/>
            <person name="Alfaro M."/>
            <person name="Sun H."/>
            <person name="Tritt A."/>
            <person name="Yoshinaga Y."/>
            <person name="Zwiers L.-H."/>
            <person name="Turgeon B."/>
            <person name="Goodwin S."/>
            <person name="Spatafora J."/>
            <person name="Crous P."/>
            <person name="Grigoriev I."/>
        </authorList>
    </citation>
    <scope>NUCLEOTIDE SEQUENCE</scope>
    <source>
        <strain evidence="3">SCOH1-5</strain>
    </source>
</reference>
<accession>A0A6A6FJ15</accession>
<dbReference type="AlphaFoldDB" id="A0A6A6FJ15"/>
<evidence type="ECO:0000256" key="1">
    <source>
        <dbReference type="SAM" id="MobiDB-lite"/>
    </source>
</evidence>
<dbReference type="Proteomes" id="UP000799539">
    <property type="component" value="Unassembled WGS sequence"/>
</dbReference>
<feature type="chain" id="PRO_5025386867" evidence="2">
    <location>
        <begin position="20"/>
        <end position="401"/>
    </location>
</feature>
<gene>
    <name evidence="3" type="ORF">CERZMDRAFT_83583</name>
</gene>
<feature type="signal peptide" evidence="2">
    <location>
        <begin position="1"/>
        <end position="19"/>
    </location>
</feature>
<feature type="region of interest" description="Disordered" evidence="1">
    <location>
        <begin position="358"/>
        <end position="392"/>
    </location>
</feature>
<name>A0A6A6FJ15_9PEZI</name>
<keyword evidence="2" id="KW-0732">Signal</keyword>
<evidence type="ECO:0000313" key="3">
    <source>
        <dbReference type="EMBL" id="KAF2213403.1"/>
    </source>
</evidence>
<feature type="compositionally biased region" description="Pro residues" evidence="1">
    <location>
        <begin position="361"/>
        <end position="375"/>
    </location>
</feature>